<protein>
    <submittedName>
        <fullName evidence="8">Subtilase</fullName>
    </submittedName>
</protein>
<keyword evidence="9" id="KW-1185">Reference proteome</keyword>
<name>A0A3N6MEE6_NATCH</name>
<keyword evidence="3 6" id="KW-0378">Hydrolase</keyword>
<dbReference type="GO" id="GO:0004252">
    <property type="term" value="F:serine-type endopeptidase activity"/>
    <property type="evidence" value="ECO:0007669"/>
    <property type="project" value="UniProtKB-UniRule"/>
</dbReference>
<feature type="domain" description="Peptidase S8/S53" evidence="7">
    <location>
        <begin position="60"/>
        <end position="185"/>
    </location>
</feature>
<dbReference type="EMBL" id="REFZ01000004">
    <property type="protein sequence ID" value="RQH01188.1"/>
    <property type="molecule type" value="Genomic_DNA"/>
</dbReference>
<dbReference type="PANTHER" id="PTHR43806:SF11">
    <property type="entry name" value="CEREVISIN-RELATED"/>
    <property type="match status" value="1"/>
</dbReference>
<dbReference type="InterPro" id="IPR015500">
    <property type="entry name" value="Peptidase_S8_subtilisin-rel"/>
</dbReference>
<evidence type="ECO:0000313" key="8">
    <source>
        <dbReference type="EMBL" id="RQH01188.1"/>
    </source>
</evidence>
<feature type="active site" description="Charge relay system" evidence="5 6">
    <location>
        <position position="103"/>
    </location>
</feature>
<reference evidence="8 9" key="1">
    <citation type="submission" date="2018-10" db="EMBL/GenBank/DDBJ databases">
        <title>Natrarchaeobius chitinivorans gen. nov., sp. nov., and Natrarchaeobius haloalkaliphilus sp. nov., alkaliphilic, chitin-utilizing haloarchaea from hypersaline alkaline lakes.</title>
        <authorList>
            <person name="Sorokin D.Y."/>
            <person name="Elcheninov A.G."/>
            <person name="Kostrikina N.A."/>
            <person name="Bale N.J."/>
            <person name="Sinninghe Damste J.S."/>
            <person name="Khijniak T.V."/>
            <person name="Kublanov I.V."/>
            <person name="Toshchakov S.V."/>
        </authorList>
    </citation>
    <scope>NUCLEOTIDE SEQUENCE [LARGE SCALE GENOMIC DNA]</scope>
    <source>
        <strain evidence="8 9">AArcht7</strain>
    </source>
</reference>
<feature type="active site" description="Charge relay system" evidence="5 6">
    <location>
        <position position="363"/>
    </location>
</feature>
<sequence length="429" mass="43962">MKHGKFAVVLLVVAIVAATAAGLGYLAVTIDATTGDESVDEAIVPGDETVEPIHDAGTTGENVSVGVIDVTGFDLEHRALEDRVAGEASFGTDAAAVDSGDRHGTSAAVTVAGTAPDASLYLATFETADDYAAAVEWLLDEDVDVIVAPVSDAGTLGDGTSSIAEATTEATERGTVVVAPAGNLGDAHWRGEYDPDENGVHIFDEGPLNDVTGPPGQGEFHLAWNDPDRDYRLELHRVRDDGTTELVAQSLSRENGNVSSERLTARLADDRYALVVRGPERRTDTRIRVASSTHSLSAVRASGSVVDPAAAPGTISVGSVDATSDEVERYSSRGPTADGRLGVHVVAPSTHSVPGHPPFEGTSASAAYVGGVAALVVDADPDLKPDEVRWTIASTADPVDGVDAGSGHGAVDPVAAVSAASADAEDEST</sequence>
<evidence type="ECO:0000256" key="1">
    <source>
        <dbReference type="ARBA" id="ARBA00011073"/>
    </source>
</evidence>
<gene>
    <name evidence="8" type="ORF">EA472_06920</name>
</gene>
<dbReference type="PANTHER" id="PTHR43806">
    <property type="entry name" value="PEPTIDASE S8"/>
    <property type="match status" value="1"/>
</dbReference>
<dbReference type="InterPro" id="IPR036852">
    <property type="entry name" value="Peptidase_S8/S53_dom_sf"/>
</dbReference>
<dbReference type="InterPro" id="IPR000209">
    <property type="entry name" value="Peptidase_S8/S53_dom"/>
</dbReference>
<keyword evidence="2 6" id="KW-0645">Protease</keyword>
<accession>A0A3N6MEE6</accession>
<dbReference type="GO" id="GO:0006508">
    <property type="term" value="P:proteolysis"/>
    <property type="evidence" value="ECO:0007669"/>
    <property type="project" value="UniProtKB-KW"/>
</dbReference>
<evidence type="ECO:0000256" key="3">
    <source>
        <dbReference type="ARBA" id="ARBA00022801"/>
    </source>
</evidence>
<evidence type="ECO:0000256" key="4">
    <source>
        <dbReference type="ARBA" id="ARBA00022825"/>
    </source>
</evidence>
<evidence type="ECO:0000256" key="2">
    <source>
        <dbReference type="ARBA" id="ARBA00022670"/>
    </source>
</evidence>
<dbReference type="Proteomes" id="UP000281431">
    <property type="component" value="Unassembled WGS sequence"/>
</dbReference>
<dbReference type="SUPFAM" id="SSF52743">
    <property type="entry name" value="Subtilisin-like"/>
    <property type="match status" value="1"/>
</dbReference>
<comment type="caution">
    <text evidence="8">The sequence shown here is derived from an EMBL/GenBank/DDBJ whole genome shotgun (WGS) entry which is preliminary data.</text>
</comment>
<feature type="domain" description="Peptidase S8/S53" evidence="7">
    <location>
        <begin position="286"/>
        <end position="409"/>
    </location>
</feature>
<organism evidence="8 9">
    <name type="scientific">Natrarchaeobius chitinivorans</name>
    <dbReference type="NCBI Taxonomy" id="1679083"/>
    <lineage>
        <taxon>Archaea</taxon>
        <taxon>Methanobacteriati</taxon>
        <taxon>Methanobacteriota</taxon>
        <taxon>Stenosarchaea group</taxon>
        <taxon>Halobacteria</taxon>
        <taxon>Halobacteriales</taxon>
        <taxon>Natrialbaceae</taxon>
        <taxon>Natrarchaeobius</taxon>
    </lineage>
</organism>
<dbReference type="Gene3D" id="3.40.50.200">
    <property type="entry name" value="Peptidase S8/S53 domain"/>
    <property type="match status" value="2"/>
</dbReference>
<dbReference type="PRINTS" id="PR00723">
    <property type="entry name" value="SUBTILISIN"/>
</dbReference>
<dbReference type="Pfam" id="PF00082">
    <property type="entry name" value="Peptidase_S8"/>
    <property type="match status" value="2"/>
</dbReference>
<keyword evidence="4 6" id="KW-0720">Serine protease</keyword>
<evidence type="ECO:0000256" key="6">
    <source>
        <dbReference type="PROSITE-ProRule" id="PRU01240"/>
    </source>
</evidence>
<dbReference type="PROSITE" id="PS51892">
    <property type="entry name" value="SUBTILASE"/>
    <property type="match status" value="1"/>
</dbReference>
<evidence type="ECO:0000256" key="5">
    <source>
        <dbReference type="PIRSR" id="PIRSR615500-1"/>
    </source>
</evidence>
<dbReference type="AlphaFoldDB" id="A0A3N6MEE6"/>
<proteinExistence type="inferred from homology"/>
<comment type="similarity">
    <text evidence="1 6">Belongs to the peptidase S8 family.</text>
</comment>
<dbReference type="OrthoDB" id="341609at2157"/>
<evidence type="ECO:0000313" key="9">
    <source>
        <dbReference type="Proteomes" id="UP000281431"/>
    </source>
</evidence>
<feature type="active site" description="Charge relay system" evidence="5 6">
    <location>
        <position position="69"/>
    </location>
</feature>
<dbReference type="InterPro" id="IPR050131">
    <property type="entry name" value="Peptidase_S8_subtilisin-like"/>
</dbReference>
<evidence type="ECO:0000259" key="7">
    <source>
        <dbReference type="Pfam" id="PF00082"/>
    </source>
</evidence>